<dbReference type="GO" id="GO:0003677">
    <property type="term" value="F:DNA binding"/>
    <property type="evidence" value="ECO:0007669"/>
    <property type="project" value="InterPro"/>
</dbReference>
<dbReference type="SUPFAM" id="SSF47413">
    <property type="entry name" value="lambda repressor-like DNA-binding domains"/>
    <property type="match status" value="1"/>
</dbReference>
<dbReference type="InterPro" id="IPR001387">
    <property type="entry name" value="Cro/C1-type_HTH"/>
</dbReference>
<reference evidence="2" key="1">
    <citation type="submission" date="2017-06" db="EMBL/GenBank/DDBJ databases">
        <title>Novel phages from South African skin metaviromes.</title>
        <authorList>
            <person name="van Zyl L.J."/>
            <person name="Abrahams Y."/>
            <person name="Stander E.A."/>
            <person name="Kirby B.M."/>
            <person name="Clavaud C."/>
            <person name="Farcet C."/>
            <person name="Breton L."/>
            <person name="Trindade M.I."/>
        </authorList>
    </citation>
    <scope>NUCLEOTIDE SEQUENCE</scope>
</reference>
<sequence>MLNLFTERLIKYREEKGLLKKEMAKRLNISESYYNLIESGKREPSKRFMIALVAESGKSTEYWRFGVTNEEYINTREDFKSFKLALEQLINLKMITSAEDLFKDFKGNAAEELLVAALKADVEGIMLKKENTNEKDEN</sequence>
<dbReference type="Pfam" id="PF01381">
    <property type="entry name" value="HTH_3"/>
    <property type="match status" value="1"/>
</dbReference>
<name>A0A2H4J085_9CAUD</name>
<feature type="domain" description="HTH cro/C1-type" evidence="1">
    <location>
        <begin position="9"/>
        <end position="63"/>
    </location>
</feature>
<evidence type="ECO:0000259" key="1">
    <source>
        <dbReference type="PROSITE" id="PS50943"/>
    </source>
</evidence>
<dbReference type="SMART" id="SM00530">
    <property type="entry name" value="HTH_XRE"/>
    <property type="match status" value="1"/>
</dbReference>
<accession>A0A2H4J085</accession>
<gene>
    <name evidence="2" type="ORF">10S11_63</name>
</gene>
<proteinExistence type="predicted"/>
<organism evidence="2">
    <name type="scientific">uncultured Caudovirales phage</name>
    <dbReference type="NCBI Taxonomy" id="2100421"/>
    <lineage>
        <taxon>Viruses</taxon>
        <taxon>Duplodnaviria</taxon>
        <taxon>Heunggongvirae</taxon>
        <taxon>Uroviricota</taxon>
        <taxon>Caudoviricetes</taxon>
        <taxon>Peduoviridae</taxon>
        <taxon>Maltschvirus</taxon>
        <taxon>Maltschvirus maltsch</taxon>
    </lineage>
</organism>
<dbReference type="InterPro" id="IPR010982">
    <property type="entry name" value="Lambda_DNA-bd_dom_sf"/>
</dbReference>
<dbReference type="EMBL" id="MF417875">
    <property type="protein sequence ID" value="ASN68325.1"/>
    <property type="molecule type" value="Genomic_DNA"/>
</dbReference>
<evidence type="ECO:0000313" key="2">
    <source>
        <dbReference type="EMBL" id="ASN68325.1"/>
    </source>
</evidence>
<dbReference type="PROSITE" id="PS50943">
    <property type="entry name" value="HTH_CROC1"/>
    <property type="match status" value="1"/>
</dbReference>
<dbReference type="CDD" id="cd00093">
    <property type="entry name" value="HTH_XRE"/>
    <property type="match status" value="1"/>
</dbReference>
<dbReference type="Gene3D" id="1.10.260.40">
    <property type="entry name" value="lambda repressor-like DNA-binding domains"/>
    <property type="match status" value="1"/>
</dbReference>
<protein>
    <recommendedName>
        <fullName evidence="1">HTH cro/C1-type domain-containing protein</fullName>
    </recommendedName>
</protein>